<gene>
    <name evidence="1" type="ORF">PMAYCL1PPCAC_12390</name>
</gene>
<comment type="caution">
    <text evidence="1">The sequence shown here is derived from an EMBL/GenBank/DDBJ whole genome shotgun (WGS) entry which is preliminary data.</text>
</comment>
<evidence type="ECO:0000313" key="2">
    <source>
        <dbReference type="Proteomes" id="UP001328107"/>
    </source>
</evidence>
<reference evidence="2" key="1">
    <citation type="submission" date="2022-10" db="EMBL/GenBank/DDBJ databases">
        <title>Genome assembly of Pristionchus species.</title>
        <authorList>
            <person name="Yoshida K."/>
            <person name="Sommer R.J."/>
        </authorList>
    </citation>
    <scope>NUCLEOTIDE SEQUENCE [LARGE SCALE GENOMIC DNA]</scope>
    <source>
        <strain evidence="2">RS5460</strain>
    </source>
</reference>
<dbReference type="Proteomes" id="UP001328107">
    <property type="component" value="Unassembled WGS sequence"/>
</dbReference>
<proteinExistence type="predicted"/>
<accession>A0AAN4ZS73</accession>
<name>A0AAN4ZS73_9BILA</name>
<sequence>MQLIYLVRRIQNLIDVEFPELRGSLKIGSIIEARLHKSEESCSYFSHFVTRVVKIWDRPLFHIRSKCNIVQMTVECDLSEPGRCRRELVDEEPFFVLQCKYGIEVGIPTKRLMNYLEDDLTMKGCTLECTSLLMEGGPASFRVLDTCKIIK</sequence>
<dbReference type="AlphaFoldDB" id="A0AAN4ZS73"/>
<dbReference type="EMBL" id="BTRK01000003">
    <property type="protein sequence ID" value="GMR42195.1"/>
    <property type="molecule type" value="Genomic_DNA"/>
</dbReference>
<protein>
    <submittedName>
        <fullName evidence="1">Uncharacterized protein</fullName>
    </submittedName>
</protein>
<keyword evidence="2" id="KW-1185">Reference proteome</keyword>
<evidence type="ECO:0000313" key="1">
    <source>
        <dbReference type="EMBL" id="GMR42195.1"/>
    </source>
</evidence>
<feature type="non-terminal residue" evidence="1">
    <location>
        <position position="151"/>
    </location>
</feature>
<organism evidence="1 2">
    <name type="scientific">Pristionchus mayeri</name>
    <dbReference type="NCBI Taxonomy" id="1317129"/>
    <lineage>
        <taxon>Eukaryota</taxon>
        <taxon>Metazoa</taxon>
        <taxon>Ecdysozoa</taxon>
        <taxon>Nematoda</taxon>
        <taxon>Chromadorea</taxon>
        <taxon>Rhabditida</taxon>
        <taxon>Rhabditina</taxon>
        <taxon>Diplogasteromorpha</taxon>
        <taxon>Diplogasteroidea</taxon>
        <taxon>Neodiplogasteridae</taxon>
        <taxon>Pristionchus</taxon>
    </lineage>
</organism>